<dbReference type="GO" id="GO:0016020">
    <property type="term" value="C:membrane"/>
    <property type="evidence" value="ECO:0007669"/>
    <property type="project" value="TreeGrafter"/>
</dbReference>
<keyword evidence="2" id="KW-0378">Hydrolase</keyword>
<dbReference type="InterPro" id="IPR002509">
    <property type="entry name" value="NODB_dom"/>
</dbReference>
<dbReference type="AlphaFoldDB" id="A0A8J8FDI8"/>
<dbReference type="GO" id="GO:0005975">
    <property type="term" value="P:carbohydrate metabolic process"/>
    <property type="evidence" value="ECO:0007669"/>
    <property type="project" value="InterPro"/>
</dbReference>
<name>A0A8J8FDI8_9BACT</name>
<dbReference type="InterPro" id="IPR050248">
    <property type="entry name" value="Polysacc_deacetylase_ArnD"/>
</dbReference>
<dbReference type="GO" id="GO:0046872">
    <property type="term" value="F:metal ion binding"/>
    <property type="evidence" value="ECO:0007669"/>
    <property type="project" value="UniProtKB-KW"/>
</dbReference>
<dbReference type="Pfam" id="PF01522">
    <property type="entry name" value="Polysacc_deac_1"/>
    <property type="match status" value="1"/>
</dbReference>
<evidence type="ECO:0000256" key="1">
    <source>
        <dbReference type="ARBA" id="ARBA00022723"/>
    </source>
</evidence>
<dbReference type="SUPFAM" id="SSF88713">
    <property type="entry name" value="Glycoside hydrolase/deacetylase"/>
    <property type="match status" value="1"/>
</dbReference>
<evidence type="ECO:0000313" key="5">
    <source>
        <dbReference type="Proteomes" id="UP000598971"/>
    </source>
</evidence>
<evidence type="ECO:0000256" key="2">
    <source>
        <dbReference type="ARBA" id="ARBA00022801"/>
    </source>
</evidence>
<comment type="caution">
    <text evidence="4">The sequence shown here is derived from an EMBL/GenBank/DDBJ whole genome shotgun (WGS) entry which is preliminary data.</text>
</comment>
<dbReference type="RefSeq" id="WP_171607991.1">
    <property type="nucleotide sequence ID" value="NZ_WHPF01000007.1"/>
</dbReference>
<reference evidence="4" key="1">
    <citation type="submission" date="2019-10" db="EMBL/GenBank/DDBJ databases">
        <title>Draft genome sequence of Panacibacter sp. KCS-6.</title>
        <authorList>
            <person name="Yim K.J."/>
        </authorList>
    </citation>
    <scope>NUCLEOTIDE SEQUENCE</scope>
    <source>
        <strain evidence="4">KCS-6</strain>
    </source>
</reference>
<dbReference type="PANTHER" id="PTHR10587:SF133">
    <property type="entry name" value="CHITIN DEACETYLASE 1-RELATED"/>
    <property type="match status" value="1"/>
</dbReference>
<feature type="domain" description="NodB homology" evidence="3">
    <location>
        <begin position="27"/>
        <end position="206"/>
    </location>
</feature>
<keyword evidence="1" id="KW-0479">Metal-binding</keyword>
<protein>
    <submittedName>
        <fullName evidence="4">Polysaccharide deacetylase family protein</fullName>
    </submittedName>
</protein>
<dbReference type="EMBL" id="WHPF01000007">
    <property type="protein sequence ID" value="NNV56051.1"/>
    <property type="molecule type" value="Genomic_DNA"/>
</dbReference>
<keyword evidence="5" id="KW-1185">Reference proteome</keyword>
<evidence type="ECO:0000259" key="3">
    <source>
        <dbReference type="PROSITE" id="PS51677"/>
    </source>
</evidence>
<dbReference type="InterPro" id="IPR011330">
    <property type="entry name" value="Glyco_hydro/deAcase_b/a-brl"/>
</dbReference>
<gene>
    <name evidence="4" type="ORF">GD597_11325</name>
</gene>
<dbReference type="PROSITE" id="PS51677">
    <property type="entry name" value="NODB"/>
    <property type="match status" value="1"/>
</dbReference>
<dbReference type="GO" id="GO:0016810">
    <property type="term" value="F:hydrolase activity, acting on carbon-nitrogen (but not peptide) bonds"/>
    <property type="evidence" value="ECO:0007669"/>
    <property type="project" value="InterPro"/>
</dbReference>
<sequence length="208" mass="24158">MFYTVKVPWIFKKIRPSLVWKMPVEGKKIYLTFDDGPHPTATPFVLDQLKRFNAKATFFCIGKNVVENNAIYARILNEGHQVGNHTFNHLNGWKTNNTQYINNVLEAAKYIDSNLFRPPYGRISAFQSKLLMQADNAHPFKIIMWSVLSGDFDTKLAPENCLKNIILHTKPGDIIVFHDSAKAWERLSFALPRFLKYFTDHQYEFCLL</sequence>
<accession>A0A8J8FDI8</accession>
<dbReference type="PANTHER" id="PTHR10587">
    <property type="entry name" value="GLYCOSYL TRANSFERASE-RELATED"/>
    <property type="match status" value="1"/>
</dbReference>
<dbReference type="Gene3D" id="3.20.20.370">
    <property type="entry name" value="Glycoside hydrolase/deacetylase"/>
    <property type="match status" value="1"/>
</dbReference>
<organism evidence="4 5">
    <name type="scientific">Limnovirga soli</name>
    <dbReference type="NCBI Taxonomy" id="2656915"/>
    <lineage>
        <taxon>Bacteria</taxon>
        <taxon>Pseudomonadati</taxon>
        <taxon>Bacteroidota</taxon>
        <taxon>Chitinophagia</taxon>
        <taxon>Chitinophagales</taxon>
        <taxon>Chitinophagaceae</taxon>
        <taxon>Limnovirga</taxon>
    </lineage>
</organism>
<evidence type="ECO:0000313" key="4">
    <source>
        <dbReference type="EMBL" id="NNV56051.1"/>
    </source>
</evidence>
<dbReference type="Proteomes" id="UP000598971">
    <property type="component" value="Unassembled WGS sequence"/>
</dbReference>
<proteinExistence type="predicted"/>